<dbReference type="Gene3D" id="3.90.280.10">
    <property type="entry name" value="PEBP-like"/>
    <property type="match status" value="1"/>
</dbReference>
<evidence type="ECO:0000313" key="3">
    <source>
        <dbReference type="Proteomes" id="UP000559027"/>
    </source>
</evidence>
<dbReference type="InterPro" id="IPR035810">
    <property type="entry name" value="PEBP_euk"/>
</dbReference>
<dbReference type="CDD" id="cd00866">
    <property type="entry name" value="PEBP_euk"/>
    <property type="match status" value="1"/>
</dbReference>
<evidence type="ECO:0000259" key="1">
    <source>
        <dbReference type="Pfam" id="PF08495"/>
    </source>
</evidence>
<gene>
    <name evidence="2" type="ORF">D9756_011029</name>
</gene>
<name>A0A8H5CTB6_9AGAR</name>
<dbReference type="InterPro" id="IPR036610">
    <property type="entry name" value="PEBP-like_sf"/>
</dbReference>
<dbReference type="PANTHER" id="PTHR11362">
    <property type="entry name" value="PHOSPHATIDYLETHANOLAMINE-BINDING PROTEIN"/>
    <property type="match status" value="1"/>
</dbReference>
<comment type="caution">
    <text evidence="2">The sequence shown here is derived from an EMBL/GenBank/DDBJ whole genome shotgun (WGS) entry which is preliminary data.</text>
</comment>
<sequence>MVLHLSTCLARSPARLLDRIQTLTRQYAGHDLTMLFALSANFSDAQDLGRAVTGLTNLERTQTIGCLSGRLGSTRINERGVANDVLSLSVAVLDSRDVTPFRSTIPGREEAQVGRWHAFRRKDGEAGKERSLEEGVSWEEVWEGGKAPPLPDGLRQLDPTKIQNVLYLSDLKPEGLLSSFRHLPGITKLGLLASSTPFVTGRPVTLLHNQEILSSGVVGLALTGEHSITPKPTFAVDFLDVRRLSGPMTITQCEGNMVNALDEDNPTQLLISAINKSGLDTHVSGSFKEEEQFSLGALSEDGKLDRVYRITAGDPSRGSISIDSTSTPPIGTRVQFIHRPSTAIPSLSLPKSSRMLSFLTVSDELYLSKSSREGSTREDFEMILENRFLAASENGFVFERDEHPGENDLNIGAVKRAFDNADIPEDLKINFDPTFLLEVILPQASAPPILVHTGIQLPREDTAGPPILSLVNPSDPLGKNTGPGPFVVAAVDPDAPSPTNTSNAQVRHFLGGDFFPRKLPILGSGPSPLLSNTSAAISEWRQPTPTVGNHRYVFLVFKQPAGFDRQTFVNATTPIQRWDVATFAQEVGLGDPIAGTFMMVANPDSP</sequence>
<dbReference type="AlphaFoldDB" id="A0A8H5CTB6"/>
<proteinExistence type="predicted"/>
<dbReference type="OrthoDB" id="10251508at2759"/>
<dbReference type="Pfam" id="PF01161">
    <property type="entry name" value="PBP"/>
    <property type="match status" value="1"/>
</dbReference>
<reference evidence="2 3" key="1">
    <citation type="journal article" date="2020" name="ISME J.">
        <title>Uncovering the hidden diversity of litter-decomposition mechanisms in mushroom-forming fungi.</title>
        <authorList>
            <person name="Floudas D."/>
            <person name="Bentzer J."/>
            <person name="Ahren D."/>
            <person name="Johansson T."/>
            <person name="Persson P."/>
            <person name="Tunlid A."/>
        </authorList>
    </citation>
    <scope>NUCLEOTIDE SEQUENCE [LARGE SCALE GENOMIC DNA]</scope>
    <source>
        <strain evidence="2 3">CBS 146.42</strain>
    </source>
</reference>
<dbReference type="PANTHER" id="PTHR11362:SF82">
    <property type="entry name" value="PHOSPHATIDYLETHANOLAMINE-BINDING PROTEIN 4"/>
    <property type="match status" value="1"/>
</dbReference>
<accession>A0A8H5CTB6</accession>
<dbReference type="InterPro" id="IPR008914">
    <property type="entry name" value="PEBP"/>
</dbReference>
<dbReference type="Proteomes" id="UP000559027">
    <property type="component" value="Unassembled WGS sequence"/>
</dbReference>
<evidence type="ECO:0000313" key="2">
    <source>
        <dbReference type="EMBL" id="KAF5347004.1"/>
    </source>
</evidence>
<feature type="domain" description="FIST" evidence="1">
    <location>
        <begin position="32"/>
        <end position="263"/>
    </location>
</feature>
<protein>
    <recommendedName>
        <fullName evidence="1">FIST domain-containing protein</fullName>
    </recommendedName>
</protein>
<dbReference type="Pfam" id="PF08495">
    <property type="entry name" value="FIST"/>
    <property type="match status" value="1"/>
</dbReference>
<dbReference type="SUPFAM" id="SSF49777">
    <property type="entry name" value="PEBP-like"/>
    <property type="match status" value="1"/>
</dbReference>
<dbReference type="InterPro" id="IPR013702">
    <property type="entry name" value="FIST_domain_N"/>
</dbReference>
<organism evidence="2 3">
    <name type="scientific">Leucocoprinus leucothites</name>
    <dbReference type="NCBI Taxonomy" id="201217"/>
    <lineage>
        <taxon>Eukaryota</taxon>
        <taxon>Fungi</taxon>
        <taxon>Dikarya</taxon>
        <taxon>Basidiomycota</taxon>
        <taxon>Agaricomycotina</taxon>
        <taxon>Agaricomycetes</taxon>
        <taxon>Agaricomycetidae</taxon>
        <taxon>Agaricales</taxon>
        <taxon>Agaricineae</taxon>
        <taxon>Agaricaceae</taxon>
        <taxon>Leucocoprinus</taxon>
    </lineage>
</organism>
<keyword evidence="3" id="KW-1185">Reference proteome</keyword>
<dbReference type="EMBL" id="JAACJO010000028">
    <property type="protein sequence ID" value="KAF5347004.1"/>
    <property type="molecule type" value="Genomic_DNA"/>
</dbReference>